<evidence type="ECO:0000313" key="3">
    <source>
        <dbReference type="Proteomes" id="UP001589710"/>
    </source>
</evidence>
<comment type="caution">
    <text evidence="2">The sequence shown here is derived from an EMBL/GenBank/DDBJ whole genome shotgun (WGS) entry which is preliminary data.</text>
</comment>
<dbReference type="RefSeq" id="WP_345515515.1">
    <property type="nucleotide sequence ID" value="NZ_BAAAXD010000031.1"/>
</dbReference>
<keyword evidence="3" id="KW-1185">Reference proteome</keyword>
<evidence type="ECO:0000313" key="2">
    <source>
        <dbReference type="EMBL" id="MFB9571939.1"/>
    </source>
</evidence>
<reference evidence="2 3" key="1">
    <citation type="submission" date="2024-09" db="EMBL/GenBank/DDBJ databases">
        <authorList>
            <person name="Sun Q."/>
            <person name="Mori K."/>
        </authorList>
    </citation>
    <scope>NUCLEOTIDE SEQUENCE [LARGE SCALE GENOMIC DNA]</scope>
    <source>
        <strain evidence="2 3">JCM 3331</strain>
    </source>
</reference>
<gene>
    <name evidence="2" type="ORF">ACFFTL_06210</name>
</gene>
<dbReference type="EMBL" id="JBHMCG010000026">
    <property type="protein sequence ID" value="MFB9571939.1"/>
    <property type="molecule type" value="Genomic_DNA"/>
</dbReference>
<accession>A0ABV5R260</accession>
<feature type="compositionally biased region" description="Low complexity" evidence="1">
    <location>
        <begin position="1"/>
        <end position="28"/>
    </location>
</feature>
<feature type="region of interest" description="Disordered" evidence="1">
    <location>
        <begin position="201"/>
        <end position="306"/>
    </location>
</feature>
<name>A0ABV5R260_9ACTN</name>
<feature type="compositionally biased region" description="Basic residues" evidence="1">
    <location>
        <begin position="268"/>
        <end position="282"/>
    </location>
</feature>
<protein>
    <recommendedName>
        <fullName evidence="4">Endonuclease/exonuclease/phosphatase domain-containing protein</fullName>
    </recommendedName>
</protein>
<sequence length="306" mass="32583">MPIPPSRSGIPRRSSAGARHSAAGRTGTPTSPKRRCTVFGVAAFDVGLPAPLAIVSAHLDPFVADRARAEANLIATRALRYGSYGIVAGDINHPPVDSASPSPDYAAMLPYNTSARTRLPSEVGGQLVPDRRVTEILAYTGFVDATSKLFEERGNKALLRRTATDDRIDTRRRTGNGHAYLGGQDARGELFVPSLRAAIHASPPNTCHHTPNSHPRSRPSGPPTSVAPPEAAPPAAPPIEPSPGPPTPTSPPGPAVPDTTPPAEPKPRHTHPCRRGRLHRHDRPSAPPHDTSELVALRPPPLNRRW</sequence>
<feature type="region of interest" description="Disordered" evidence="1">
    <location>
        <begin position="1"/>
        <end position="34"/>
    </location>
</feature>
<evidence type="ECO:0008006" key="4">
    <source>
        <dbReference type="Google" id="ProtNLM"/>
    </source>
</evidence>
<evidence type="ECO:0000256" key="1">
    <source>
        <dbReference type="SAM" id="MobiDB-lite"/>
    </source>
</evidence>
<dbReference type="Proteomes" id="UP001589710">
    <property type="component" value="Unassembled WGS sequence"/>
</dbReference>
<feature type="compositionally biased region" description="Polar residues" evidence="1">
    <location>
        <begin position="203"/>
        <end position="214"/>
    </location>
</feature>
<organism evidence="2 3">
    <name type="scientific">Streptomyces yanii</name>
    <dbReference type="NCBI Taxonomy" id="78510"/>
    <lineage>
        <taxon>Bacteria</taxon>
        <taxon>Bacillati</taxon>
        <taxon>Actinomycetota</taxon>
        <taxon>Actinomycetes</taxon>
        <taxon>Kitasatosporales</taxon>
        <taxon>Streptomycetaceae</taxon>
        <taxon>Streptomyces</taxon>
    </lineage>
</organism>
<feature type="compositionally biased region" description="Pro residues" evidence="1">
    <location>
        <begin position="220"/>
        <end position="264"/>
    </location>
</feature>
<proteinExistence type="predicted"/>